<reference evidence="2 3" key="1">
    <citation type="submission" date="2016-02" db="EMBL/GenBank/DDBJ databases">
        <title>Genome analysis of coral dinoflagellate symbionts highlights evolutionary adaptations to a symbiotic lifestyle.</title>
        <authorList>
            <person name="Aranda M."/>
            <person name="Li Y."/>
            <person name="Liew Y.J."/>
            <person name="Baumgarten S."/>
            <person name="Simakov O."/>
            <person name="Wilson M."/>
            <person name="Piel J."/>
            <person name="Ashoor H."/>
            <person name="Bougouffa S."/>
            <person name="Bajic V.B."/>
            <person name="Ryu T."/>
            <person name="Ravasi T."/>
            <person name="Bayer T."/>
            <person name="Micklem G."/>
            <person name="Kim H."/>
            <person name="Bhak J."/>
            <person name="Lajeunesse T.C."/>
            <person name="Voolstra C.R."/>
        </authorList>
    </citation>
    <scope>NUCLEOTIDE SEQUENCE [LARGE SCALE GENOMIC DNA]</scope>
    <source>
        <strain evidence="2 3">CCMP2467</strain>
    </source>
</reference>
<proteinExistence type="predicted"/>
<feature type="non-terminal residue" evidence="2">
    <location>
        <position position="65"/>
    </location>
</feature>
<comment type="caution">
    <text evidence="2">The sequence shown here is derived from an EMBL/GenBank/DDBJ whole genome shotgun (WGS) entry which is preliminary data.</text>
</comment>
<dbReference type="EMBL" id="LSRX01008918">
    <property type="protein sequence ID" value="OLP39630.1"/>
    <property type="molecule type" value="Genomic_DNA"/>
</dbReference>
<accession>A0A1Q8ZKC8</accession>
<dbReference type="AlphaFoldDB" id="A0A1Q8ZKC8"/>
<keyword evidence="3" id="KW-1185">Reference proteome</keyword>
<evidence type="ECO:0000313" key="2">
    <source>
        <dbReference type="EMBL" id="OLP39630.1"/>
    </source>
</evidence>
<name>A0A1Q8ZKC8_SYMMI</name>
<dbReference type="Proteomes" id="UP000186817">
    <property type="component" value="Unassembled WGS sequence"/>
</dbReference>
<evidence type="ECO:0000313" key="3">
    <source>
        <dbReference type="Proteomes" id="UP000186817"/>
    </source>
</evidence>
<organism evidence="2 3">
    <name type="scientific">Symbiodinium microadriaticum</name>
    <name type="common">Dinoflagellate</name>
    <name type="synonym">Zooxanthella microadriatica</name>
    <dbReference type="NCBI Taxonomy" id="2951"/>
    <lineage>
        <taxon>Eukaryota</taxon>
        <taxon>Sar</taxon>
        <taxon>Alveolata</taxon>
        <taxon>Dinophyceae</taxon>
        <taxon>Suessiales</taxon>
        <taxon>Symbiodiniaceae</taxon>
        <taxon>Symbiodinium</taxon>
    </lineage>
</organism>
<feature type="region of interest" description="Disordered" evidence="1">
    <location>
        <begin position="1"/>
        <end position="43"/>
    </location>
</feature>
<sequence>MAQQESTKGEPPGSWADTTEEDATNTRPEGLGVAAASSKQNRPLNYFGRSASTHRSLFWFSAVTP</sequence>
<gene>
    <name evidence="2" type="ORF">AK812_SmicGene48807</name>
</gene>
<evidence type="ECO:0000256" key="1">
    <source>
        <dbReference type="SAM" id="MobiDB-lite"/>
    </source>
</evidence>
<protein>
    <submittedName>
        <fullName evidence="2">Uncharacterized protein</fullName>
    </submittedName>
</protein>